<dbReference type="Proteomes" id="UP000516437">
    <property type="component" value="Chromosome 4"/>
</dbReference>
<comment type="caution">
    <text evidence="7">The sequence shown here is derived from an EMBL/GenBank/DDBJ whole genome shotgun (WGS) entry which is preliminary data.</text>
</comment>
<dbReference type="FunFam" id="2.170.150.80:FF:000005">
    <property type="entry name" value="NAC transcription factor 56"/>
    <property type="match status" value="1"/>
</dbReference>
<protein>
    <submittedName>
        <fullName evidence="7">NAC transcription factor NAM-B1</fullName>
    </submittedName>
</protein>
<evidence type="ECO:0000256" key="3">
    <source>
        <dbReference type="ARBA" id="ARBA00023125"/>
    </source>
</evidence>
<dbReference type="PANTHER" id="PTHR31719:SF201">
    <property type="entry name" value="NAC TRANSCRIPTION FACTOR 47"/>
    <property type="match status" value="1"/>
</dbReference>
<keyword evidence="5" id="KW-0539">Nucleus</keyword>
<dbReference type="PANTHER" id="PTHR31719">
    <property type="entry name" value="NAC TRANSCRIPTION FACTOR 56"/>
    <property type="match status" value="1"/>
</dbReference>
<name>A0A6A1VTW3_9ROSI</name>
<dbReference type="Pfam" id="PF02365">
    <property type="entry name" value="NAM"/>
    <property type="match status" value="1"/>
</dbReference>
<evidence type="ECO:0000313" key="7">
    <source>
        <dbReference type="EMBL" id="KAB1216412.1"/>
    </source>
</evidence>
<evidence type="ECO:0000256" key="5">
    <source>
        <dbReference type="ARBA" id="ARBA00023242"/>
    </source>
</evidence>
<dbReference type="InterPro" id="IPR036093">
    <property type="entry name" value="NAC_dom_sf"/>
</dbReference>
<keyword evidence="4" id="KW-0804">Transcription</keyword>
<evidence type="ECO:0000256" key="4">
    <source>
        <dbReference type="ARBA" id="ARBA00023163"/>
    </source>
</evidence>
<gene>
    <name evidence="7" type="ORF">CJ030_MR4G029190</name>
</gene>
<dbReference type="GO" id="GO:0048316">
    <property type="term" value="P:seed development"/>
    <property type="evidence" value="ECO:0007669"/>
    <property type="project" value="UniProtKB-ARBA"/>
</dbReference>
<feature type="domain" description="NAC" evidence="6">
    <location>
        <begin position="8"/>
        <end position="170"/>
    </location>
</feature>
<accession>A0A6A1VTW3</accession>
<evidence type="ECO:0000256" key="1">
    <source>
        <dbReference type="ARBA" id="ARBA00004123"/>
    </source>
</evidence>
<reference evidence="7 8" key="1">
    <citation type="journal article" date="2019" name="Plant Biotechnol. J.">
        <title>The red bayberry genome and genetic basis of sex determination.</title>
        <authorList>
            <person name="Jia H.M."/>
            <person name="Jia H.J."/>
            <person name="Cai Q.L."/>
            <person name="Wang Y."/>
            <person name="Zhao H.B."/>
            <person name="Yang W.F."/>
            <person name="Wang G.Y."/>
            <person name="Li Y.H."/>
            <person name="Zhan D.L."/>
            <person name="Shen Y.T."/>
            <person name="Niu Q.F."/>
            <person name="Chang L."/>
            <person name="Qiu J."/>
            <person name="Zhao L."/>
            <person name="Xie H.B."/>
            <person name="Fu W.Y."/>
            <person name="Jin J."/>
            <person name="Li X.W."/>
            <person name="Jiao Y."/>
            <person name="Zhou C.C."/>
            <person name="Tu T."/>
            <person name="Chai C.Y."/>
            <person name="Gao J.L."/>
            <person name="Fan L.J."/>
            <person name="van de Weg E."/>
            <person name="Wang J.Y."/>
            <person name="Gao Z.S."/>
        </authorList>
    </citation>
    <scope>NUCLEOTIDE SEQUENCE [LARGE SCALE GENOMIC DNA]</scope>
    <source>
        <tissue evidence="7">Leaves</tissue>
    </source>
</reference>
<dbReference type="GO" id="GO:0005634">
    <property type="term" value="C:nucleus"/>
    <property type="evidence" value="ECO:0007669"/>
    <property type="project" value="UniProtKB-SubCell"/>
</dbReference>
<dbReference type="InterPro" id="IPR003441">
    <property type="entry name" value="NAC-dom"/>
</dbReference>
<dbReference type="EMBL" id="RXIC02000022">
    <property type="protein sequence ID" value="KAB1216412.1"/>
    <property type="molecule type" value="Genomic_DNA"/>
</dbReference>
<dbReference type="AlphaFoldDB" id="A0A6A1VTW3"/>
<evidence type="ECO:0000256" key="2">
    <source>
        <dbReference type="ARBA" id="ARBA00023015"/>
    </source>
</evidence>
<dbReference type="GO" id="GO:0043565">
    <property type="term" value="F:sequence-specific DNA binding"/>
    <property type="evidence" value="ECO:0007669"/>
    <property type="project" value="UniProtKB-ARBA"/>
</dbReference>
<organism evidence="7 8">
    <name type="scientific">Morella rubra</name>
    <name type="common">Chinese bayberry</name>
    <dbReference type="NCBI Taxonomy" id="262757"/>
    <lineage>
        <taxon>Eukaryota</taxon>
        <taxon>Viridiplantae</taxon>
        <taxon>Streptophyta</taxon>
        <taxon>Embryophyta</taxon>
        <taxon>Tracheophyta</taxon>
        <taxon>Spermatophyta</taxon>
        <taxon>Magnoliopsida</taxon>
        <taxon>eudicotyledons</taxon>
        <taxon>Gunneridae</taxon>
        <taxon>Pentapetalae</taxon>
        <taxon>rosids</taxon>
        <taxon>fabids</taxon>
        <taxon>Fagales</taxon>
        <taxon>Myricaceae</taxon>
        <taxon>Morella</taxon>
    </lineage>
</organism>
<proteinExistence type="predicted"/>
<dbReference type="GO" id="GO:0006355">
    <property type="term" value="P:regulation of DNA-templated transcription"/>
    <property type="evidence" value="ECO:0007669"/>
    <property type="project" value="InterPro"/>
</dbReference>
<dbReference type="SUPFAM" id="SSF101941">
    <property type="entry name" value="NAC domain"/>
    <property type="match status" value="1"/>
</dbReference>
<dbReference type="Gene3D" id="2.170.150.80">
    <property type="entry name" value="NAC domain"/>
    <property type="match status" value="1"/>
</dbReference>
<comment type="subcellular location">
    <subcellularLocation>
        <location evidence="1">Nucleus</location>
    </subcellularLocation>
</comment>
<dbReference type="OrthoDB" id="1921961at2759"/>
<sequence length="352" mass="39647">MKNLQSPLPPGFRFHPTDEELILHYLSKKVASAPLPVSIVAEVDIYKFDPWDLPAKAAFGEKEWYFFSPRDRKYPNGARPNRAAVSGYWKATGTDKTILTTSAGGRSCQNIGVKKALVFYKGRPPKGIKTNWIMHEYRLAQLTNYNNKPMKLRESSMRLDDWVLCRIYQKSSINVLPPTTATASDDQDQDAEEQFIQDAILTSFKSPLGLKTHIPRESSFSNLIDVVDYSIPSSSLSDNLCNGTGFQSTFSCASIDQPFFSNFTTTSSSCSPLFQRLPPLNSIAAIANVENQLKRQHSNLDEDTLYPSKKIVNSCSFTDSPNQSDIPYHNMLNQSSWFSQHLLLSPHLQFQN</sequence>
<dbReference type="SMR" id="A0A6A1VTW3"/>
<evidence type="ECO:0000259" key="6">
    <source>
        <dbReference type="PROSITE" id="PS51005"/>
    </source>
</evidence>
<dbReference type="PROSITE" id="PS51005">
    <property type="entry name" value="NAC"/>
    <property type="match status" value="1"/>
</dbReference>
<keyword evidence="8" id="KW-1185">Reference proteome</keyword>
<evidence type="ECO:0000313" key="8">
    <source>
        <dbReference type="Proteomes" id="UP000516437"/>
    </source>
</evidence>
<keyword evidence="3" id="KW-0238">DNA-binding</keyword>
<keyword evidence="2" id="KW-0805">Transcription regulation</keyword>